<organism evidence="3 4">
    <name type="scientific">Ceratopteris richardii</name>
    <name type="common">Triangle waterfern</name>
    <dbReference type="NCBI Taxonomy" id="49495"/>
    <lineage>
        <taxon>Eukaryota</taxon>
        <taxon>Viridiplantae</taxon>
        <taxon>Streptophyta</taxon>
        <taxon>Embryophyta</taxon>
        <taxon>Tracheophyta</taxon>
        <taxon>Polypodiopsida</taxon>
        <taxon>Polypodiidae</taxon>
        <taxon>Polypodiales</taxon>
        <taxon>Pteridineae</taxon>
        <taxon>Pteridaceae</taxon>
        <taxon>Parkerioideae</taxon>
        <taxon>Ceratopteris</taxon>
    </lineage>
</organism>
<dbReference type="OrthoDB" id="1890277at2759"/>
<keyword evidence="1" id="KW-0677">Repeat</keyword>
<dbReference type="AlphaFoldDB" id="A0A8T2S3R1"/>
<dbReference type="InterPro" id="IPR002885">
    <property type="entry name" value="PPR_rpt"/>
</dbReference>
<evidence type="ECO:0008006" key="5">
    <source>
        <dbReference type="Google" id="ProtNLM"/>
    </source>
</evidence>
<dbReference type="FunFam" id="1.25.40.10:FF:000031">
    <property type="entry name" value="Pentatricopeptide repeat-containing protein mitochondrial"/>
    <property type="match status" value="1"/>
</dbReference>
<evidence type="ECO:0000313" key="3">
    <source>
        <dbReference type="EMBL" id="KAH7302677.1"/>
    </source>
</evidence>
<dbReference type="Pfam" id="PF01535">
    <property type="entry name" value="PPR"/>
    <property type="match status" value="4"/>
</dbReference>
<dbReference type="FunFam" id="1.25.40.10:FF:000381">
    <property type="entry name" value="Pentatricopeptide repeat-containing protein"/>
    <property type="match status" value="1"/>
</dbReference>
<feature type="repeat" description="PPR" evidence="2">
    <location>
        <begin position="322"/>
        <end position="356"/>
    </location>
</feature>
<dbReference type="OMA" id="ERAICVA"/>
<keyword evidence="4" id="KW-1185">Reference proteome</keyword>
<feature type="repeat" description="PPR" evidence="2">
    <location>
        <begin position="118"/>
        <end position="152"/>
    </location>
</feature>
<evidence type="ECO:0000256" key="2">
    <source>
        <dbReference type="PROSITE-ProRule" id="PRU00708"/>
    </source>
</evidence>
<proteinExistence type="predicted"/>
<dbReference type="PROSITE" id="PS51375">
    <property type="entry name" value="PPR"/>
    <property type="match status" value="4"/>
</dbReference>
<comment type="caution">
    <text evidence="3">The sequence shown here is derived from an EMBL/GenBank/DDBJ whole genome shotgun (WGS) entry which is preliminary data.</text>
</comment>
<dbReference type="FunFam" id="1.25.40.10:FF:000158">
    <property type="entry name" value="pentatricopeptide repeat-containing protein At2g33680"/>
    <property type="match status" value="1"/>
</dbReference>
<name>A0A8T2S3R1_CERRI</name>
<evidence type="ECO:0000256" key="1">
    <source>
        <dbReference type="ARBA" id="ARBA00022737"/>
    </source>
</evidence>
<dbReference type="GO" id="GO:0009451">
    <property type="term" value="P:RNA modification"/>
    <property type="evidence" value="ECO:0007669"/>
    <property type="project" value="InterPro"/>
</dbReference>
<protein>
    <recommendedName>
        <fullName evidence="5">Pentatricopeptide repeat-containing protein</fullName>
    </recommendedName>
</protein>
<feature type="repeat" description="PPR" evidence="2">
    <location>
        <begin position="220"/>
        <end position="254"/>
    </location>
</feature>
<dbReference type="InterPro" id="IPR046960">
    <property type="entry name" value="PPR_At4g14850-like_plant"/>
</dbReference>
<feature type="repeat" description="PPR" evidence="2">
    <location>
        <begin position="424"/>
        <end position="458"/>
    </location>
</feature>
<gene>
    <name evidence="3" type="ORF">KP509_23G082400</name>
</gene>
<dbReference type="GO" id="GO:0048731">
    <property type="term" value="P:system development"/>
    <property type="evidence" value="ECO:0007669"/>
    <property type="project" value="UniProtKB-ARBA"/>
</dbReference>
<reference evidence="3 4" key="1">
    <citation type="submission" date="2021-08" db="EMBL/GenBank/DDBJ databases">
        <title>WGS assembly of Ceratopteris richardii.</title>
        <authorList>
            <person name="Marchant D.B."/>
            <person name="Chen G."/>
            <person name="Jenkins J."/>
            <person name="Shu S."/>
            <person name="Leebens-Mack J."/>
            <person name="Grimwood J."/>
            <person name="Schmutz J."/>
            <person name="Soltis P."/>
            <person name="Soltis D."/>
            <person name="Chen Z.-H."/>
        </authorList>
    </citation>
    <scope>NUCLEOTIDE SEQUENCE [LARGE SCALE GENOMIC DNA]</scope>
    <source>
        <strain evidence="3">Whitten #5841</strain>
        <tissue evidence="3">Leaf</tissue>
    </source>
</reference>
<dbReference type="FunFam" id="1.25.40.10:FF:000353">
    <property type="entry name" value="Pentatricopeptide repeat-containing protein At4g39530"/>
    <property type="match status" value="1"/>
</dbReference>
<dbReference type="Proteomes" id="UP000825935">
    <property type="component" value="Chromosome 23"/>
</dbReference>
<dbReference type="InterPro" id="IPR011990">
    <property type="entry name" value="TPR-like_helical_dom_sf"/>
</dbReference>
<dbReference type="SUPFAM" id="SSF81901">
    <property type="entry name" value="HCP-like"/>
    <property type="match status" value="1"/>
</dbReference>
<dbReference type="EMBL" id="CM035428">
    <property type="protein sequence ID" value="KAH7302677.1"/>
    <property type="molecule type" value="Genomic_DNA"/>
</dbReference>
<dbReference type="NCBIfam" id="TIGR00756">
    <property type="entry name" value="PPR"/>
    <property type="match status" value="3"/>
</dbReference>
<dbReference type="GO" id="GO:0003723">
    <property type="term" value="F:RNA binding"/>
    <property type="evidence" value="ECO:0007669"/>
    <property type="project" value="InterPro"/>
</dbReference>
<dbReference type="Gene3D" id="1.25.40.10">
    <property type="entry name" value="Tetratricopeptide repeat domain"/>
    <property type="match status" value="4"/>
</dbReference>
<evidence type="ECO:0000313" key="4">
    <source>
        <dbReference type="Proteomes" id="UP000825935"/>
    </source>
</evidence>
<dbReference type="Pfam" id="PF13041">
    <property type="entry name" value="PPR_2"/>
    <property type="match status" value="4"/>
</dbReference>
<accession>A0A8T2S3R1</accession>
<dbReference type="PANTHER" id="PTHR47926">
    <property type="entry name" value="PENTATRICOPEPTIDE REPEAT-CONTAINING PROTEIN"/>
    <property type="match status" value="1"/>
</dbReference>
<sequence>MLCRVNRVKPPVSCMHMELHPLTTSDLTCSIKHYRKNAEAVVMHPHQTSLDASIPIALLKLYAKEKNLLKGTRLHANMLRSGLMYKNIFIGSSIIDMYVKCGALAKARDVFEKLPVRDTVSWNALIAGYAHNKHGEEALSSYIAMQYEGLQPDPVTIACSLKACASIGTCEKGETIHAEAVKFDFIEKHVIVANALIDMYVKCGALVKGQKVFDDLPTRSVVAWTALITGYCQHEQYQEALACFERMRQEGISPNPVTFASALKACASIKAVEKGQEIHCEIVTKGLLKNDVVLGNALLTMYVRAGTLKQAQEVFDQLKVRNDASWTGLIGGFCQQGNSDDAIVYFEQMRKEGFPPSSLTFVCILKACGSIRAVEKGREVHVEVARKGLLGACTALGNALVDMYGKCGVIDNAQEVFDKLPLHDVVSWTALIAGYCEQGQGEKAVSHFRRMKQKGFSPDAVTYSFILKAYGTMGETNKRQLYFDFLSTMYGVIPSLQHLADLVALFACQGQFNKMLILLKRIPSSDCILALINACKKWGNADLGRLAFENALEKNAGLAASEVLIGQILESHAAQKWFAF</sequence>